<proteinExistence type="evidence at transcript level"/>
<evidence type="ECO:0000256" key="1">
    <source>
        <dbReference type="SAM" id="SignalP"/>
    </source>
</evidence>
<sequence>MKMWFIVIFSFMSYSCNGSLVDQSTQSSVNTELKGTDITKIKMEVDVMKGHFHALLLRVINNEHEIAFFKGQTQQLEHELENTKRTFSCEIEGLRDVTTQYEQELNETINAWNTFNETIQDLSHSVSVLDNKVRHLKRPGWHGIDSGSTDEPQGCHLGWIRNEKLNSCYYFSNTSLSWNDAQEQCGRKNGSLADIYSEDEFVWLVEYIRNSKASSFWIGGKDDKGEYKWFTADGQTKHLNYTRWALSEPLPYNNETHCITLWRIHQYRWAVFVCENKSEFICKTYL</sequence>
<dbReference type="Gene3D" id="3.10.100.10">
    <property type="entry name" value="Mannose-Binding Protein A, subunit A"/>
    <property type="match status" value="1"/>
</dbReference>
<dbReference type="InterPro" id="IPR016186">
    <property type="entry name" value="C-type_lectin-like/link_sf"/>
</dbReference>
<keyword evidence="1" id="KW-0732">Signal</keyword>
<keyword evidence="3" id="KW-0430">Lectin</keyword>
<dbReference type="PROSITE" id="PS50041">
    <property type="entry name" value="C_TYPE_LECTIN_2"/>
    <property type="match status" value="1"/>
</dbReference>
<organism evidence="3">
    <name type="scientific">Mytilus galloprovincialis</name>
    <name type="common">Mediterranean mussel</name>
    <dbReference type="NCBI Taxonomy" id="29158"/>
    <lineage>
        <taxon>Eukaryota</taxon>
        <taxon>Metazoa</taxon>
        <taxon>Spiralia</taxon>
        <taxon>Lophotrochozoa</taxon>
        <taxon>Mollusca</taxon>
        <taxon>Bivalvia</taxon>
        <taxon>Autobranchia</taxon>
        <taxon>Pteriomorphia</taxon>
        <taxon>Mytilida</taxon>
        <taxon>Mytiloidea</taxon>
        <taxon>Mytilidae</taxon>
        <taxon>Mytilinae</taxon>
        <taxon>Mytilus</taxon>
    </lineage>
</organism>
<dbReference type="CDD" id="cd00037">
    <property type="entry name" value="CLECT"/>
    <property type="match status" value="1"/>
</dbReference>
<feature type="domain" description="C-type lectin" evidence="2">
    <location>
        <begin position="164"/>
        <end position="283"/>
    </location>
</feature>
<feature type="chain" id="PRO_5002181378" evidence="1">
    <location>
        <begin position="19"/>
        <end position="286"/>
    </location>
</feature>
<reference evidence="3" key="1">
    <citation type="journal article" date="2015" name="Fish Shellfish Immunol.">
        <title>An updated molecular basis for mussel immunity.</title>
        <authorList>
            <person name="Gerdol M."/>
            <person name="Venier P."/>
        </authorList>
    </citation>
    <scope>NUCLEOTIDE SEQUENCE</scope>
</reference>
<accession>A0A0C5PRJ3</accession>
<dbReference type="AlphaFoldDB" id="A0A0C5PRJ3"/>
<protein>
    <submittedName>
        <fullName evidence="3">C-type lectin 1</fullName>
    </submittedName>
</protein>
<dbReference type="Pfam" id="PF00059">
    <property type="entry name" value="Lectin_C"/>
    <property type="match status" value="1"/>
</dbReference>
<dbReference type="PANTHER" id="PTHR22803">
    <property type="entry name" value="MANNOSE, PHOSPHOLIPASE, LECTIN RECEPTOR RELATED"/>
    <property type="match status" value="1"/>
</dbReference>
<dbReference type="EMBL" id="KP125897">
    <property type="protein sequence ID" value="AJQ21492.1"/>
    <property type="molecule type" value="mRNA"/>
</dbReference>
<dbReference type="SUPFAM" id="SSF56436">
    <property type="entry name" value="C-type lectin-like"/>
    <property type="match status" value="1"/>
</dbReference>
<evidence type="ECO:0000313" key="3">
    <source>
        <dbReference type="EMBL" id="AJQ21492.1"/>
    </source>
</evidence>
<dbReference type="PROSITE" id="PS51257">
    <property type="entry name" value="PROKAR_LIPOPROTEIN"/>
    <property type="match status" value="1"/>
</dbReference>
<dbReference type="InterPro" id="IPR001304">
    <property type="entry name" value="C-type_lectin-like"/>
</dbReference>
<dbReference type="InterPro" id="IPR016187">
    <property type="entry name" value="CTDL_fold"/>
</dbReference>
<dbReference type="GO" id="GO:0030246">
    <property type="term" value="F:carbohydrate binding"/>
    <property type="evidence" value="ECO:0007669"/>
    <property type="project" value="UniProtKB-KW"/>
</dbReference>
<dbReference type="InterPro" id="IPR050111">
    <property type="entry name" value="C-type_lectin/snaclec_domain"/>
</dbReference>
<evidence type="ECO:0000259" key="2">
    <source>
        <dbReference type="PROSITE" id="PS50041"/>
    </source>
</evidence>
<name>A0A0C5PRJ3_MYTGA</name>
<dbReference type="SMART" id="SM00034">
    <property type="entry name" value="CLECT"/>
    <property type="match status" value="1"/>
</dbReference>
<feature type="signal peptide" evidence="1">
    <location>
        <begin position="1"/>
        <end position="18"/>
    </location>
</feature>